<sequence>MAGSPDLTNQLKPFLELVQVLKLNLITSLSNSSSPVTILKSPETQFTPASIKVIHQGPEQPPPNWSSR</sequence>
<protein>
    <submittedName>
        <fullName evidence="1">Uncharacterized protein</fullName>
    </submittedName>
</protein>
<evidence type="ECO:0000313" key="1">
    <source>
        <dbReference type="EMBL" id="KAA1093685.1"/>
    </source>
</evidence>
<evidence type="ECO:0000313" key="2">
    <source>
        <dbReference type="Proteomes" id="UP000325313"/>
    </source>
</evidence>
<dbReference type="AlphaFoldDB" id="A0A5B0NWZ0"/>
<comment type="caution">
    <text evidence="1">The sequence shown here is derived from an EMBL/GenBank/DDBJ whole genome shotgun (WGS) entry which is preliminary data.</text>
</comment>
<dbReference type="Proteomes" id="UP000325313">
    <property type="component" value="Unassembled WGS sequence"/>
</dbReference>
<name>A0A5B0NWZ0_PUCGR</name>
<dbReference type="EMBL" id="VDEP01000373">
    <property type="protein sequence ID" value="KAA1093685.1"/>
    <property type="molecule type" value="Genomic_DNA"/>
</dbReference>
<reference evidence="1 2" key="1">
    <citation type="submission" date="2019-05" db="EMBL/GenBank/DDBJ databases">
        <title>Emergence of the Ug99 lineage of the wheat stem rust pathogen through somatic hybridization.</title>
        <authorList>
            <person name="Li F."/>
            <person name="Upadhyaya N.M."/>
            <person name="Sperschneider J."/>
            <person name="Matny O."/>
            <person name="Nguyen-Phuc H."/>
            <person name="Mago R."/>
            <person name="Raley C."/>
            <person name="Miller M.E."/>
            <person name="Silverstein K.A.T."/>
            <person name="Henningsen E."/>
            <person name="Hirsch C.D."/>
            <person name="Visser B."/>
            <person name="Pretorius Z.A."/>
            <person name="Steffenson B.J."/>
            <person name="Schwessinger B."/>
            <person name="Dodds P.N."/>
            <person name="Figueroa M."/>
        </authorList>
    </citation>
    <scope>NUCLEOTIDE SEQUENCE [LARGE SCALE GENOMIC DNA]</scope>
    <source>
        <strain evidence="1 2">Ug99</strain>
    </source>
</reference>
<organism evidence="1 2">
    <name type="scientific">Puccinia graminis f. sp. tritici</name>
    <dbReference type="NCBI Taxonomy" id="56615"/>
    <lineage>
        <taxon>Eukaryota</taxon>
        <taxon>Fungi</taxon>
        <taxon>Dikarya</taxon>
        <taxon>Basidiomycota</taxon>
        <taxon>Pucciniomycotina</taxon>
        <taxon>Pucciniomycetes</taxon>
        <taxon>Pucciniales</taxon>
        <taxon>Pucciniaceae</taxon>
        <taxon>Puccinia</taxon>
    </lineage>
</organism>
<accession>A0A5B0NWZ0</accession>
<gene>
    <name evidence="1" type="ORF">PGTUg99_019982</name>
</gene>
<proteinExistence type="predicted"/>